<dbReference type="Pfam" id="PF03193">
    <property type="entry name" value="RsgA_GTPase"/>
    <property type="match status" value="1"/>
</dbReference>
<feature type="domain" description="CP-type G" evidence="6">
    <location>
        <begin position="106"/>
        <end position="269"/>
    </location>
</feature>
<dbReference type="GO" id="GO:0046872">
    <property type="term" value="F:metal ion binding"/>
    <property type="evidence" value="ECO:0007669"/>
    <property type="project" value="UniProtKB-KW"/>
</dbReference>
<keyword evidence="3" id="KW-0963">Cytoplasm</keyword>
<reference evidence="8" key="1">
    <citation type="submission" date="2016-10" db="EMBL/GenBank/DDBJ databases">
        <authorList>
            <person name="Varghese N."/>
            <person name="Submissions S."/>
        </authorList>
    </citation>
    <scope>NUCLEOTIDE SEQUENCE [LARGE SCALE GENOMIC DNA]</scope>
    <source>
        <strain evidence="8">CGMCC 4.6856</strain>
    </source>
</reference>
<dbReference type="Gene3D" id="3.40.50.300">
    <property type="entry name" value="P-loop containing nucleotide triphosphate hydrolases"/>
    <property type="match status" value="1"/>
</dbReference>
<dbReference type="EMBL" id="FOFA01000003">
    <property type="protein sequence ID" value="SEQ29247.1"/>
    <property type="molecule type" value="Genomic_DNA"/>
</dbReference>
<evidence type="ECO:0000259" key="6">
    <source>
        <dbReference type="PROSITE" id="PS51721"/>
    </source>
</evidence>
<evidence type="ECO:0000256" key="1">
    <source>
        <dbReference type="ARBA" id="ARBA00022741"/>
    </source>
</evidence>
<feature type="compositionally biased region" description="Basic and acidic residues" evidence="4">
    <location>
        <begin position="1"/>
        <end position="25"/>
    </location>
</feature>
<comment type="similarity">
    <text evidence="3">Belongs to the TRAFAC class YlqF/YawG GTPase family. RsgA subfamily.</text>
</comment>
<dbReference type="GO" id="GO:0003924">
    <property type="term" value="F:GTPase activity"/>
    <property type="evidence" value="ECO:0007669"/>
    <property type="project" value="UniProtKB-UniRule"/>
</dbReference>
<keyword evidence="3" id="KW-0479">Metal-binding</keyword>
<dbReference type="InterPro" id="IPR004881">
    <property type="entry name" value="Ribosome_biogen_GTPase_RsgA"/>
</dbReference>
<dbReference type="SUPFAM" id="SSF52540">
    <property type="entry name" value="P-loop containing nucleoside triphosphate hydrolases"/>
    <property type="match status" value="1"/>
</dbReference>
<comment type="subunit">
    <text evidence="3">Monomer. Associates with 30S ribosomal subunit, binds 16S rRNA.</text>
</comment>
<dbReference type="CDD" id="cd01854">
    <property type="entry name" value="YjeQ_EngC"/>
    <property type="match status" value="1"/>
</dbReference>
<dbReference type="PROSITE" id="PS51721">
    <property type="entry name" value="G_CP"/>
    <property type="match status" value="1"/>
</dbReference>
<comment type="cofactor">
    <cofactor evidence="3">
        <name>Zn(2+)</name>
        <dbReference type="ChEBI" id="CHEBI:29105"/>
    </cofactor>
    <text evidence="3">Binds 1 zinc ion per subunit.</text>
</comment>
<dbReference type="Proteomes" id="UP000198504">
    <property type="component" value="Unassembled WGS sequence"/>
</dbReference>
<keyword evidence="3" id="KW-0690">Ribosome biogenesis</keyword>
<feature type="binding site" evidence="3">
    <location>
        <position position="299"/>
    </location>
    <ligand>
        <name>Zn(2+)</name>
        <dbReference type="ChEBI" id="CHEBI:29105"/>
    </ligand>
</feature>
<dbReference type="GO" id="GO:0019843">
    <property type="term" value="F:rRNA binding"/>
    <property type="evidence" value="ECO:0007669"/>
    <property type="project" value="UniProtKB-KW"/>
</dbReference>
<proteinExistence type="inferred from homology"/>
<gene>
    <name evidence="3" type="primary">rsgA</name>
    <name evidence="7" type="ORF">SAMN05421756_10352</name>
</gene>
<evidence type="ECO:0000256" key="4">
    <source>
        <dbReference type="SAM" id="MobiDB-lite"/>
    </source>
</evidence>
<evidence type="ECO:0000259" key="5">
    <source>
        <dbReference type="PROSITE" id="PS50936"/>
    </source>
</evidence>
<dbReference type="InterPro" id="IPR027417">
    <property type="entry name" value="P-loop_NTPase"/>
</dbReference>
<dbReference type="PANTHER" id="PTHR32120">
    <property type="entry name" value="SMALL RIBOSOMAL SUBUNIT BIOGENESIS GTPASE RSGA"/>
    <property type="match status" value="1"/>
</dbReference>
<dbReference type="EC" id="3.6.1.-" evidence="3"/>
<dbReference type="HAMAP" id="MF_01820">
    <property type="entry name" value="GTPase_RsgA"/>
    <property type="match status" value="1"/>
</dbReference>
<keyword evidence="2 3" id="KW-0342">GTP-binding</keyword>
<dbReference type="AlphaFoldDB" id="A0A1H9EUI8"/>
<organism evidence="7 8">
    <name type="scientific">Microlunatus flavus</name>
    <dbReference type="NCBI Taxonomy" id="1036181"/>
    <lineage>
        <taxon>Bacteria</taxon>
        <taxon>Bacillati</taxon>
        <taxon>Actinomycetota</taxon>
        <taxon>Actinomycetes</taxon>
        <taxon>Propionibacteriales</taxon>
        <taxon>Propionibacteriaceae</taxon>
        <taxon>Microlunatus</taxon>
    </lineage>
</organism>
<dbReference type="GO" id="GO:0042274">
    <property type="term" value="P:ribosomal small subunit biogenesis"/>
    <property type="evidence" value="ECO:0007669"/>
    <property type="project" value="UniProtKB-UniRule"/>
</dbReference>
<feature type="domain" description="EngC GTPase" evidence="5">
    <location>
        <begin position="115"/>
        <end position="267"/>
    </location>
</feature>
<feature type="region of interest" description="Disordered" evidence="4">
    <location>
        <begin position="1"/>
        <end position="29"/>
    </location>
</feature>
<feature type="binding site" evidence="3">
    <location>
        <position position="293"/>
    </location>
    <ligand>
        <name>Zn(2+)</name>
        <dbReference type="ChEBI" id="CHEBI:29105"/>
    </ligand>
</feature>
<sequence>MSFDDHAGFDRPRRTRPRTKDRPDYSDDPVGLVRTIDRGRYRVVLTGDDEGREVSAAKARQLGRMGVIVGDRVRLHGDVSGEEGTLARIVEVLPRDTVLRRTADDDDPYERAIVANADQLVIVTALADPPPRVGMIDRIMVAAFDAHIEPLLLLTKADLASPAELEAAYTPLGVPVLTTQPGADLDALRSWLAGHRTVFVGHSGVGKSTLVNALIPGAGRTTGVVNDVTGRGRQTSTSAVVLELPPYPADAPADAERSWVIDTPGVRSFGLSHVTRENIVAAFGDLEEITAGCPRGCSHETGAPECALDLAVERGELAPARLESFRRMLGSGQ</sequence>
<keyword evidence="3" id="KW-0862">Zinc</keyword>
<keyword evidence="3" id="KW-0694">RNA-binding</keyword>
<evidence type="ECO:0000313" key="7">
    <source>
        <dbReference type="EMBL" id="SEQ29247.1"/>
    </source>
</evidence>
<name>A0A1H9EUI8_9ACTN</name>
<dbReference type="InterPro" id="IPR030378">
    <property type="entry name" value="G_CP_dom"/>
</dbReference>
<dbReference type="GO" id="GO:0005525">
    <property type="term" value="F:GTP binding"/>
    <property type="evidence" value="ECO:0007669"/>
    <property type="project" value="UniProtKB-UniRule"/>
</dbReference>
<feature type="binding site" evidence="3">
    <location>
        <begin position="201"/>
        <end position="209"/>
    </location>
    <ligand>
        <name>GTP</name>
        <dbReference type="ChEBI" id="CHEBI:37565"/>
    </ligand>
</feature>
<keyword evidence="8" id="KW-1185">Reference proteome</keyword>
<dbReference type="GO" id="GO:0005737">
    <property type="term" value="C:cytoplasm"/>
    <property type="evidence" value="ECO:0007669"/>
    <property type="project" value="UniProtKB-SubCell"/>
</dbReference>
<keyword evidence="3" id="KW-0699">rRNA-binding</keyword>
<dbReference type="PANTHER" id="PTHR32120:SF11">
    <property type="entry name" value="SMALL RIBOSOMAL SUBUNIT BIOGENESIS GTPASE RSGA 1, MITOCHONDRIAL-RELATED"/>
    <property type="match status" value="1"/>
</dbReference>
<evidence type="ECO:0000256" key="3">
    <source>
        <dbReference type="HAMAP-Rule" id="MF_01820"/>
    </source>
</evidence>
<dbReference type="InterPro" id="IPR010914">
    <property type="entry name" value="RsgA_GTPase_dom"/>
</dbReference>
<dbReference type="Gene3D" id="1.10.40.50">
    <property type="entry name" value="Probable gtpase engc, domain 3"/>
    <property type="match status" value="1"/>
</dbReference>
<evidence type="ECO:0000313" key="8">
    <source>
        <dbReference type="Proteomes" id="UP000198504"/>
    </source>
</evidence>
<feature type="binding site" evidence="3">
    <location>
        <position position="306"/>
    </location>
    <ligand>
        <name>Zn(2+)</name>
        <dbReference type="ChEBI" id="CHEBI:29105"/>
    </ligand>
</feature>
<dbReference type="STRING" id="1036181.SAMN05421756_10352"/>
<comment type="subcellular location">
    <subcellularLocation>
        <location evidence="3">Cytoplasm</location>
    </subcellularLocation>
</comment>
<evidence type="ECO:0000256" key="2">
    <source>
        <dbReference type="ARBA" id="ARBA00023134"/>
    </source>
</evidence>
<feature type="binding site" evidence="3">
    <location>
        <begin position="155"/>
        <end position="158"/>
    </location>
    <ligand>
        <name>GTP</name>
        <dbReference type="ChEBI" id="CHEBI:37565"/>
    </ligand>
</feature>
<accession>A0A1H9EUI8</accession>
<dbReference type="PROSITE" id="PS50936">
    <property type="entry name" value="ENGC_GTPASE"/>
    <property type="match status" value="1"/>
</dbReference>
<comment type="function">
    <text evidence="3">One of several proteins that assist in the late maturation steps of the functional core of the 30S ribosomal subunit. Helps release RbfA from mature subunits. May play a role in the assembly of ribosomal proteins into the subunit. Circularly permuted GTPase that catalyzes slow GTP hydrolysis, GTPase activity is stimulated by the 30S ribosomal subunit.</text>
</comment>
<dbReference type="NCBIfam" id="TIGR00157">
    <property type="entry name" value="ribosome small subunit-dependent GTPase A"/>
    <property type="match status" value="1"/>
</dbReference>
<keyword evidence="3" id="KW-0378">Hydrolase</keyword>
<feature type="binding site" evidence="3">
    <location>
        <position position="297"/>
    </location>
    <ligand>
        <name>Zn(2+)</name>
        <dbReference type="ChEBI" id="CHEBI:29105"/>
    </ligand>
</feature>
<keyword evidence="1 3" id="KW-0547">Nucleotide-binding</keyword>
<protein>
    <recommendedName>
        <fullName evidence="3">Small ribosomal subunit biogenesis GTPase RsgA</fullName>
        <ecNumber evidence="3">3.6.1.-</ecNumber>
    </recommendedName>
</protein>